<dbReference type="Proteomes" id="UP000789405">
    <property type="component" value="Unassembled WGS sequence"/>
</dbReference>
<gene>
    <name evidence="2" type="ORF">DERYTH_LOCUS17584</name>
</gene>
<keyword evidence="1" id="KW-1133">Transmembrane helix</keyword>
<name>A0A9N9J1V6_9GLOM</name>
<keyword evidence="3" id="KW-1185">Reference proteome</keyword>
<sequence>MYFGFNALFHEQSFQLIAIVIFDLGWALYGIGQALILKYFRDKFENIPSCQQFLHYDLSFRYVDIP</sequence>
<dbReference type="OrthoDB" id="2416128at2759"/>
<reference evidence="2" key="1">
    <citation type="submission" date="2021-06" db="EMBL/GenBank/DDBJ databases">
        <authorList>
            <person name="Kallberg Y."/>
            <person name="Tangrot J."/>
            <person name="Rosling A."/>
        </authorList>
    </citation>
    <scope>NUCLEOTIDE SEQUENCE</scope>
    <source>
        <strain evidence="2">MA453B</strain>
    </source>
</reference>
<keyword evidence="1" id="KW-0812">Transmembrane</keyword>
<feature type="non-terminal residue" evidence="2">
    <location>
        <position position="66"/>
    </location>
</feature>
<evidence type="ECO:0000313" key="3">
    <source>
        <dbReference type="Proteomes" id="UP000789405"/>
    </source>
</evidence>
<protein>
    <submittedName>
        <fullName evidence="2">21294_t:CDS:1</fullName>
    </submittedName>
</protein>
<organism evidence="2 3">
    <name type="scientific">Dentiscutata erythropus</name>
    <dbReference type="NCBI Taxonomy" id="1348616"/>
    <lineage>
        <taxon>Eukaryota</taxon>
        <taxon>Fungi</taxon>
        <taxon>Fungi incertae sedis</taxon>
        <taxon>Mucoromycota</taxon>
        <taxon>Glomeromycotina</taxon>
        <taxon>Glomeromycetes</taxon>
        <taxon>Diversisporales</taxon>
        <taxon>Gigasporaceae</taxon>
        <taxon>Dentiscutata</taxon>
    </lineage>
</organism>
<evidence type="ECO:0000313" key="2">
    <source>
        <dbReference type="EMBL" id="CAG8758571.1"/>
    </source>
</evidence>
<comment type="caution">
    <text evidence="2">The sequence shown here is derived from an EMBL/GenBank/DDBJ whole genome shotgun (WGS) entry which is preliminary data.</text>
</comment>
<proteinExistence type="predicted"/>
<evidence type="ECO:0000256" key="1">
    <source>
        <dbReference type="SAM" id="Phobius"/>
    </source>
</evidence>
<dbReference type="EMBL" id="CAJVPY010016751">
    <property type="protein sequence ID" value="CAG8758571.1"/>
    <property type="molecule type" value="Genomic_DNA"/>
</dbReference>
<accession>A0A9N9J1V6</accession>
<dbReference type="AlphaFoldDB" id="A0A9N9J1V6"/>
<feature type="transmembrane region" description="Helical" evidence="1">
    <location>
        <begin position="12"/>
        <end position="37"/>
    </location>
</feature>
<keyword evidence="1" id="KW-0472">Membrane</keyword>